<gene>
    <name evidence="3" type="ORF">SAMN02745716_0340</name>
</gene>
<accession>A0A1H6FJA2</accession>
<dbReference type="RefSeq" id="WP_093115649.1">
    <property type="nucleotide sequence ID" value="NZ_FNWJ01000001.1"/>
</dbReference>
<dbReference type="InterPro" id="IPR052336">
    <property type="entry name" value="MlaD_Phospholipid_Transporter"/>
</dbReference>
<evidence type="ECO:0000256" key="1">
    <source>
        <dbReference type="SAM" id="MobiDB-lite"/>
    </source>
</evidence>
<protein>
    <submittedName>
        <fullName evidence="3">Virulence factor Mce family protein</fullName>
    </submittedName>
</protein>
<dbReference type="InterPro" id="IPR003399">
    <property type="entry name" value="Mce/MlaD"/>
</dbReference>
<feature type="region of interest" description="Disordered" evidence="1">
    <location>
        <begin position="423"/>
        <end position="459"/>
    </location>
</feature>
<feature type="domain" description="Mce/MlaD" evidence="2">
    <location>
        <begin position="41"/>
        <end position="119"/>
    </location>
</feature>
<feature type="region of interest" description="Disordered" evidence="1">
    <location>
        <begin position="475"/>
        <end position="503"/>
    </location>
</feature>
<dbReference type="PROSITE" id="PS51257">
    <property type="entry name" value="PROKAR_LIPOPROTEIN"/>
    <property type="match status" value="1"/>
</dbReference>
<dbReference type="EMBL" id="FNWJ01000001">
    <property type="protein sequence ID" value="SEH10482.1"/>
    <property type="molecule type" value="Genomic_DNA"/>
</dbReference>
<reference evidence="4" key="1">
    <citation type="submission" date="2016-10" db="EMBL/GenBank/DDBJ databases">
        <authorList>
            <person name="Varghese N."/>
            <person name="Submissions S."/>
        </authorList>
    </citation>
    <scope>NUCLEOTIDE SEQUENCE [LARGE SCALE GENOMIC DNA]</scope>
    <source>
        <strain evidence="4">ATCC 35263</strain>
    </source>
</reference>
<evidence type="ECO:0000313" key="3">
    <source>
        <dbReference type="EMBL" id="SEH10482.1"/>
    </source>
</evidence>
<dbReference type="Proteomes" id="UP000222056">
    <property type="component" value="Unassembled WGS sequence"/>
</dbReference>
<dbReference type="STRING" id="29539.SAMN02745716_0340"/>
<sequence>MTRGLKAGQVAAIVGFSLSCFAILLFLWVSFGGTLPLAPKSYRLKVAFPETVQLADEADVRISGVNVGKVKGKRLDAASNRTLATLEIKPEFAPLPRDTRAILRQKTLLGETYVELTPGHRSAGMLADGARLPDSQVGRTVELDEIFRAFGPETRRNFQQWMQELAVVGRGTADRDLNDAFGTFPRFAADATDLLRIADEQRRAVRTLVRDGGTALSAVTARRGELRRLVEGTAGTFEATASRDRALAETFRIFPVFLNEARATMRTLEDFSGRTRPVIRTLRRPADDLGPTLRSLRALSPDLRALFRQLDPLVVTGRRTLPDLERLLRGADPLFEAARLFFPELNPILAYFNFHQATIAGFISNAAPDLSSKVGGTRGQTQVGVIDGRSLAFRLTRPDWERGNAYLQPNAIERASALGTLESFDCSPAGGERPNPDDALNAPPIPLLKDAAKRPPCFEAPPSLYDGKLFVIPERGDARLRPRPTGRAGNRPAVDPNPDDPTR</sequence>
<dbReference type="PANTHER" id="PTHR33371:SF4">
    <property type="entry name" value="INTERMEMBRANE PHOSPHOLIPID TRANSPORT SYSTEM BINDING PROTEIN MLAD"/>
    <property type="match status" value="1"/>
</dbReference>
<dbReference type="Pfam" id="PF02470">
    <property type="entry name" value="MlaD"/>
    <property type="match status" value="1"/>
</dbReference>
<dbReference type="PANTHER" id="PTHR33371">
    <property type="entry name" value="INTERMEMBRANE PHOSPHOLIPID TRANSPORT SYSTEM BINDING PROTEIN MLAD-RELATED"/>
    <property type="match status" value="1"/>
</dbReference>
<proteinExistence type="predicted"/>
<keyword evidence="4" id="KW-1185">Reference proteome</keyword>
<dbReference type="AlphaFoldDB" id="A0A1H6FJA2"/>
<name>A0A1H6FJA2_THEAL</name>
<evidence type="ECO:0000259" key="2">
    <source>
        <dbReference type="Pfam" id="PF02470"/>
    </source>
</evidence>
<evidence type="ECO:0000313" key="4">
    <source>
        <dbReference type="Proteomes" id="UP000222056"/>
    </source>
</evidence>
<organism evidence="3 4">
    <name type="scientific">Thermoleophilum album</name>
    <dbReference type="NCBI Taxonomy" id="29539"/>
    <lineage>
        <taxon>Bacteria</taxon>
        <taxon>Bacillati</taxon>
        <taxon>Actinomycetota</taxon>
        <taxon>Thermoleophilia</taxon>
        <taxon>Thermoleophilales</taxon>
        <taxon>Thermoleophilaceae</taxon>
        <taxon>Thermoleophilum</taxon>
    </lineage>
</organism>